<dbReference type="PANTHER" id="PTHR32518:SF3">
    <property type="entry name" value="4-ALPHA-GLUCANOTRANSFERASE"/>
    <property type="match status" value="1"/>
</dbReference>
<dbReference type="EC" id="2.4.1.25" evidence="4"/>
<dbReference type="GO" id="GO:0004134">
    <property type="term" value="F:4-alpha-glucanotransferase activity"/>
    <property type="evidence" value="ECO:0007669"/>
    <property type="project" value="UniProtKB-EC"/>
</dbReference>
<keyword evidence="8" id="KW-0808">Transferase</keyword>
<evidence type="ECO:0000256" key="4">
    <source>
        <dbReference type="ARBA" id="ARBA00012560"/>
    </source>
</evidence>
<dbReference type="GO" id="GO:0030246">
    <property type="term" value="F:carbohydrate binding"/>
    <property type="evidence" value="ECO:0007669"/>
    <property type="project" value="InterPro"/>
</dbReference>
<comment type="catalytic activity">
    <reaction evidence="1">
        <text>Transfers a segment of a (1-&gt;4)-alpha-D-glucan to a new position in an acceptor, which may be glucose or a (1-&gt;4)-alpha-D-glucan.</text>
        <dbReference type="EC" id="2.4.1.25"/>
    </reaction>
</comment>
<dbReference type="SUPFAM" id="SSF51445">
    <property type="entry name" value="(Trans)glycosidases"/>
    <property type="match status" value="1"/>
</dbReference>
<dbReference type="InterPro" id="IPR003385">
    <property type="entry name" value="Glyco_hydro_77"/>
</dbReference>
<proteinExistence type="inferred from homology"/>
<evidence type="ECO:0000256" key="1">
    <source>
        <dbReference type="ARBA" id="ARBA00000439"/>
    </source>
</evidence>
<keyword evidence="6" id="KW-0963">Cytoplasm</keyword>
<keyword evidence="9" id="KW-0119">Carbohydrate metabolism</keyword>
<keyword evidence="7" id="KW-0328">Glycosyltransferase</keyword>
<organism evidence="12 13">
    <name type="scientific">Candidatus Cryptobacteroides excrementavium</name>
    <dbReference type="NCBI Taxonomy" id="2840759"/>
    <lineage>
        <taxon>Bacteria</taxon>
        <taxon>Pseudomonadati</taxon>
        <taxon>Bacteroidota</taxon>
        <taxon>Bacteroidia</taxon>
        <taxon>Bacteroidales</taxon>
        <taxon>Candidatus Cryptobacteroides</taxon>
    </lineage>
</organism>
<comment type="caution">
    <text evidence="12">The sequence shown here is derived from an EMBL/GenBank/DDBJ whole genome shotgun (WGS) entry which is preliminary data.</text>
</comment>
<dbReference type="Pfam" id="PF02446">
    <property type="entry name" value="Glyco_hydro_77"/>
    <property type="match status" value="1"/>
</dbReference>
<dbReference type="PANTHER" id="PTHR32518">
    <property type="match status" value="1"/>
</dbReference>
<evidence type="ECO:0000313" key="12">
    <source>
        <dbReference type="EMBL" id="MBO8486406.1"/>
    </source>
</evidence>
<evidence type="ECO:0000313" key="13">
    <source>
        <dbReference type="Proteomes" id="UP000823750"/>
    </source>
</evidence>
<accession>A0A9D9J4P4</accession>
<sequence>MKLITHVEYKTVWGQDLFLRWNDRLFPMTYSGEGVWSAAIDRLKAGQAVEYRYEVHSGGVCIRSEWASHKAVLPSSESRSGCVELQDCWHDVPEDLPLHSSPFAEGVFRLDGSRPWKAAGTAIPVFSLRSGQGFGIGEFNDLKLLVDWAALTGQKIIQILPVNDTTMTGTWEDSYPYNANSSFALHPQFIHLPAAGVGEDEEYVRLKDELNSLPEVDYERVNREKHRLLRRAFDVCGAKVQAESAYRRFVRDNSSWLLPYAAFCVLRDEFGTADFSLWKRAGVSGKSMSGKARDGKVPEDFSVYDESAVKKYSQQHKKEIGYYCFVQYQLHLQLLEARDYARSKGIVFKGDLPIGVSRTSADAWVDRRLFKMDSQAGAPPDAFSTEGQNWGLPTYDWDEMSKDGYSWWKSRLRSMSQYFDAFRIDHILGFFRIWEIPMTAVHGLLGHFNPALPYSSEELGRLGFDMEDGKYSEPYADGFLVDGIFGEYAEEVRKKCMKDGKLKKGYSTQRKVLEKFPGNDSRSRVLREGLMHLLDNVLFVPDPHRKGYWHPRIAAQYTYAYSLLDEYRRRAFDRLYDDFFYSRHNAFWKESAMRKLPSLLSATGMLACGEDLGMIPGCVPDVMKEYSILSLEIQRMPKDPRQTFADPALYPYCSVCTTSTHDMPPLRAWWEEDRAVTARFWHEVLGGEGDAPWFCEPWICRRIVGMHLGSPAMLAILPLQDWLSMDGDLRLEDPSKERINVPAIPRYYWRYRMHLTLESLLGQSDFNALVKDMVLSSGR</sequence>
<name>A0A9D9J4P4_9BACT</name>
<gene>
    <name evidence="12" type="ORF">IAB78_08295</name>
</gene>
<evidence type="ECO:0000256" key="2">
    <source>
        <dbReference type="ARBA" id="ARBA00004496"/>
    </source>
</evidence>
<evidence type="ECO:0000256" key="7">
    <source>
        <dbReference type="ARBA" id="ARBA00022676"/>
    </source>
</evidence>
<evidence type="ECO:0000256" key="8">
    <source>
        <dbReference type="ARBA" id="ARBA00022679"/>
    </source>
</evidence>
<dbReference type="InterPro" id="IPR013784">
    <property type="entry name" value="Carb-bd-like_fold"/>
</dbReference>
<evidence type="ECO:0000256" key="5">
    <source>
        <dbReference type="ARBA" id="ARBA00020295"/>
    </source>
</evidence>
<protein>
    <recommendedName>
        <fullName evidence="5">4-alpha-glucanotransferase</fullName>
        <ecNumber evidence="4">2.4.1.25</ecNumber>
    </recommendedName>
    <alternativeName>
        <fullName evidence="10">Amylomaltase</fullName>
    </alternativeName>
    <alternativeName>
        <fullName evidence="11">Disproportionating enzyme</fullName>
    </alternativeName>
</protein>
<dbReference type="AlphaFoldDB" id="A0A9D9J4P4"/>
<dbReference type="GO" id="GO:0005737">
    <property type="term" value="C:cytoplasm"/>
    <property type="evidence" value="ECO:0007669"/>
    <property type="project" value="UniProtKB-SubCell"/>
</dbReference>
<dbReference type="Gene3D" id="3.20.20.80">
    <property type="entry name" value="Glycosidases"/>
    <property type="match status" value="2"/>
</dbReference>
<evidence type="ECO:0000256" key="6">
    <source>
        <dbReference type="ARBA" id="ARBA00022490"/>
    </source>
</evidence>
<dbReference type="InterPro" id="IPR017853">
    <property type="entry name" value="GH"/>
</dbReference>
<reference evidence="12" key="2">
    <citation type="journal article" date="2021" name="PeerJ">
        <title>Extensive microbial diversity within the chicken gut microbiome revealed by metagenomics and culture.</title>
        <authorList>
            <person name="Gilroy R."/>
            <person name="Ravi A."/>
            <person name="Getino M."/>
            <person name="Pursley I."/>
            <person name="Horton D.L."/>
            <person name="Alikhan N.F."/>
            <person name="Baker D."/>
            <person name="Gharbi K."/>
            <person name="Hall N."/>
            <person name="Watson M."/>
            <person name="Adriaenssens E.M."/>
            <person name="Foster-Nyarko E."/>
            <person name="Jarju S."/>
            <person name="Secka A."/>
            <person name="Antonio M."/>
            <person name="Oren A."/>
            <person name="Chaudhuri R.R."/>
            <person name="La Ragione R."/>
            <person name="Hildebrand F."/>
            <person name="Pallen M.J."/>
        </authorList>
    </citation>
    <scope>NUCLEOTIDE SEQUENCE</scope>
    <source>
        <strain evidence="12">B2-16538</strain>
    </source>
</reference>
<dbReference type="SUPFAM" id="SSF49452">
    <property type="entry name" value="Starch-binding domain-like"/>
    <property type="match status" value="1"/>
</dbReference>
<evidence type="ECO:0000256" key="3">
    <source>
        <dbReference type="ARBA" id="ARBA00005684"/>
    </source>
</evidence>
<dbReference type="Proteomes" id="UP000823750">
    <property type="component" value="Unassembled WGS sequence"/>
</dbReference>
<dbReference type="GO" id="GO:0005975">
    <property type="term" value="P:carbohydrate metabolic process"/>
    <property type="evidence" value="ECO:0007669"/>
    <property type="project" value="InterPro"/>
</dbReference>
<evidence type="ECO:0000256" key="11">
    <source>
        <dbReference type="ARBA" id="ARBA00031501"/>
    </source>
</evidence>
<comment type="similarity">
    <text evidence="3">Belongs to the disproportionating enzyme family.</text>
</comment>
<dbReference type="EMBL" id="JADILX010000125">
    <property type="protein sequence ID" value="MBO8486406.1"/>
    <property type="molecule type" value="Genomic_DNA"/>
</dbReference>
<evidence type="ECO:0000256" key="10">
    <source>
        <dbReference type="ARBA" id="ARBA00031423"/>
    </source>
</evidence>
<comment type="subcellular location">
    <subcellularLocation>
        <location evidence="2">Cytoplasm</location>
    </subcellularLocation>
</comment>
<reference evidence="12" key="1">
    <citation type="submission" date="2020-10" db="EMBL/GenBank/DDBJ databases">
        <authorList>
            <person name="Gilroy R."/>
        </authorList>
    </citation>
    <scope>NUCLEOTIDE SEQUENCE</scope>
    <source>
        <strain evidence="12">B2-16538</strain>
    </source>
</reference>
<evidence type="ECO:0000256" key="9">
    <source>
        <dbReference type="ARBA" id="ARBA00023277"/>
    </source>
</evidence>